<feature type="region of interest" description="Disordered" evidence="1">
    <location>
        <begin position="19"/>
        <end position="101"/>
    </location>
</feature>
<accession>A0A1I5DX81</accession>
<dbReference type="OrthoDB" id="8566273at2"/>
<keyword evidence="4" id="KW-1185">Reference proteome</keyword>
<dbReference type="AlphaFoldDB" id="A0A1I5DX81"/>
<evidence type="ECO:0000313" key="4">
    <source>
        <dbReference type="Proteomes" id="UP000183107"/>
    </source>
</evidence>
<dbReference type="Proteomes" id="UP000183107">
    <property type="component" value="Unassembled WGS sequence"/>
</dbReference>
<sequence length="101" mass="11309">MKFIIPFLLAVLISGTCQADPPHLRDRQTGKYLGNLSANPYDPNSVSNPHGQYGSEYSQDSINNPHGQYGSRYSNDSVNNPHATNPPAIYDNNGYDTRYRY</sequence>
<evidence type="ECO:0000256" key="1">
    <source>
        <dbReference type="SAM" id="MobiDB-lite"/>
    </source>
</evidence>
<evidence type="ECO:0008006" key="5">
    <source>
        <dbReference type="Google" id="ProtNLM"/>
    </source>
</evidence>
<gene>
    <name evidence="3" type="ORF">SAMN05216386_2446</name>
</gene>
<feature type="signal peptide" evidence="2">
    <location>
        <begin position="1"/>
        <end position="19"/>
    </location>
</feature>
<organism evidence="3 4">
    <name type="scientific">Nitrosospira briensis</name>
    <dbReference type="NCBI Taxonomy" id="35799"/>
    <lineage>
        <taxon>Bacteria</taxon>
        <taxon>Pseudomonadati</taxon>
        <taxon>Pseudomonadota</taxon>
        <taxon>Betaproteobacteria</taxon>
        <taxon>Nitrosomonadales</taxon>
        <taxon>Nitrosomonadaceae</taxon>
        <taxon>Nitrosospira</taxon>
    </lineage>
</organism>
<reference evidence="4" key="1">
    <citation type="submission" date="2016-10" db="EMBL/GenBank/DDBJ databases">
        <authorList>
            <person name="Varghese N."/>
        </authorList>
    </citation>
    <scope>NUCLEOTIDE SEQUENCE [LARGE SCALE GENOMIC DNA]</scope>
    <source>
        <strain evidence="4">Nsp8</strain>
    </source>
</reference>
<feature type="chain" id="PRO_5010336875" description="PXPV repeat-containing protein" evidence="2">
    <location>
        <begin position="20"/>
        <end position="101"/>
    </location>
</feature>
<proteinExistence type="predicted"/>
<dbReference type="EMBL" id="FOVJ01000006">
    <property type="protein sequence ID" value="SFO03838.1"/>
    <property type="molecule type" value="Genomic_DNA"/>
</dbReference>
<evidence type="ECO:0000256" key="2">
    <source>
        <dbReference type="SAM" id="SignalP"/>
    </source>
</evidence>
<keyword evidence="2" id="KW-0732">Signal</keyword>
<feature type="compositionally biased region" description="Polar residues" evidence="1">
    <location>
        <begin position="36"/>
        <end position="83"/>
    </location>
</feature>
<protein>
    <recommendedName>
        <fullName evidence="5">PXPV repeat-containing protein</fullName>
    </recommendedName>
</protein>
<name>A0A1I5DX81_9PROT</name>
<dbReference type="RefSeq" id="WP_074797772.1">
    <property type="nucleotide sequence ID" value="NZ_FOVJ01000006.1"/>
</dbReference>
<evidence type="ECO:0000313" key="3">
    <source>
        <dbReference type="EMBL" id="SFO03838.1"/>
    </source>
</evidence>